<dbReference type="PANTHER" id="PTHR23077">
    <property type="entry name" value="AAA-FAMILY ATPASE"/>
    <property type="match status" value="1"/>
</dbReference>
<dbReference type="GO" id="GO:0016887">
    <property type="term" value="F:ATP hydrolysis activity"/>
    <property type="evidence" value="ECO:0007669"/>
    <property type="project" value="InterPro"/>
</dbReference>
<evidence type="ECO:0000256" key="4">
    <source>
        <dbReference type="RuleBase" id="RU003651"/>
    </source>
</evidence>
<dbReference type="GO" id="GO:1990275">
    <property type="term" value="F:preribosome binding"/>
    <property type="evidence" value="ECO:0007669"/>
    <property type="project" value="TreeGrafter"/>
</dbReference>
<dbReference type="SUPFAM" id="SSF52540">
    <property type="entry name" value="P-loop containing nucleoside triphosphate hydrolases"/>
    <property type="match status" value="2"/>
</dbReference>
<evidence type="ECO:0000256" key="1">
    <source>
        <dbReference type="ARBA" id="ARBA00022741"/>
    </source>
</evidence>
<name>A0A9P1I9J1_9PELO</name>
<dbReference type="FunFam" id="3.40.50.300:FF:001025">
    <property type="entry name" value="ATPase family, AAA domain-containing 2B"/>
    <property type="match status" value="1"/>
</dbReference>
<dbReference type="Gene3D" id="1.10.8.60">
    <property type="match status" value="2"/>
</dbReference>
<proteinExistence type="inferred from homology"/>
<keyword evidence="1 4" id="KW-0547">Nucleotide-binding</keyword>
<dbReference type="EMBL" id="CANHGI010000002">
    <property type="protein sequence ID" value="CAI5440791.1"/>
    <property type="molecule type" value="Genomic_DNA"/>
</dbReference>
<dbReference type="PANTHER" id="PTHR23077:SF171">
    <property type="entry name" value="NUCLEAR VALOSIN-CONTAINING PROTEIN-LIKE"/>
    <property type="match status" value="1"/>
</dbReference>
<dbReference type="InterPro" id="IPR003593">
    <property type="entry name" value="AAA+_ATPase"/>
</dbReference>
<dbReference type="Proteomes" id="UP001152747">
    <property type="component" value="Unassembled WGS sequence"/>
</dbReference>
<keyword evidence="2 4" id="KW-0067">ATP-binding</keyword>
<dbReference type="InterPro" id="IPR050168">
    <property type="entry name" value="AAA_ATPase_domain"/>
</dbReference>
<comment type="similarity">
    <text evidence="4">Belongs to the AAA ATPase family.</text>
</comment>
<organism evidence="6 7">
    <name type="scientific">Caenorhabditis angaria</name>
    <dbReference type="NCBI Taxonomy" id="860376"/>
    <lineage>
        <taxon>Eukaryota</taxon>
        <taxon>Metazoa</taxon>
        <taxon>Ecdysozoa</taxon>
        <taxon>Nematoda</taxon>
        <taxon>Chromadorea</taxon>
        <taxon>Rhabditida</taxon>
        <taxon>Rhabditina</taxon>
        <taxon>Rhabditomorpha</taxon>
        <taxon>Rhabditoidea</taxon>
        <taxon>Rhabditidae</taxon>
        <taxon>Peloderinae</taxon>
        <taxon>Caenorhabditis</taxon>
    </lineage>
</organism>
<dbReference type="PROSITE" id="PS00674">
    <property type="entry name" value="AAA"/>
    <property type="match status" value="1"/>
</dbReference>
<dbReference type="GO" id="GO:0005524">
    <property type="term" value="F:ATP binding"/>
    <property type="evidence" value="ECO:0007669"/>
    <property type="project" value="UniProtKB-KW"/>
</dbReference>
<reference evidence="6" key="1">
    <citation type="submission" date="2022-11" db="EMBL/GenBank/DDBJ databases">
        <authorList>
            <person name="Kikuchi T."/>
        </authorList>
    </citation>
    <scope>NUCLEOTIDE SEQUENCE</scope>
    <source>
        <strain evidence="6">PS1010</strain>
    </source>
</reference>
<sequence>MILNRWTAFGTKPVPSKEAIERLQQLHQLLEYHLDRNGTLRRPGRFQKEISLRIPDEIARLDILQKICRVKLAEDASLREIARITPGFLGVDLHALIAEAAKIRLERLIGVTKTTKRNLGVKQVDEKLDKVVKWLKANDDPSEFDSISGGHVVSLEDFQIAHGRIQPTMKHEGILLCGPPGSGKTTIAKAIANETGISFLSVKGPELLNAYIGESEKAVRNLFQKARQCQPSIIFFDENDSLCPKRSQNENGGTKIVNQLLTEMDGIEGRDMVSLIGATNRPDVLDPAVLRTGRFGKILFVGFPNAAERADIMRKISKGGQEPKMDNDVDFEEISQWEKLNGFVGSDLNESITEASLIALQQRINQKDETVCEELIHPSSSANSTNSQ</sequence>
<keyword evidence="3" id="KW-0175">Coiled coil</keyword>
<dbReference type="GO" id="GO:0005634">
    <property type="term" value="C:nucleus"/>
    <property type="evidence" value="ECO:0007669"/>
    <property type="project" value="TreeGrafter"/>
</dbReference>
<dbReference type="OrthoDB" id="2187at2759"/>
<gene>
    <name evidence="6" type="ORF">CAMP_LOCUS3428</name>
</gene>
<keyword evidence="7" id="KW-1185">Reference proteome</keyword>
<comment type="caution">
    <text evidence="6">The sequence shown here is derived from an EMBL/GenBank/DDBJ whole genome shotgun (WGS) entry which is preliminary data.</text>
</comment>
<dbReference type="SMART" id="SM00382">
    <property type="entry name" value="AAA"/>
    <property type="match status" value="1"/>
</dbReference>
<dbReference type="AlphaFoldDB" id="A0A9P1I9J1"/>
<dbReference type="GO" id="GO:0003723">
    <property type="term" value="F:RNA binding"/>
    <property type="evidence" value="ECO:0007669"/>
    <property type="project" value="TreeGrafter"/>
</dbReference>
<dbReference type="InterPro" id="IPR027417">
    <property type="entry name" value="P-loop_NTPase"/>
</dbReference>
<accession>A0A9P1I9J1</accession>
<protein>
    <recommendedName>
        <fullName evidence="5">AAA+ ATPase domain-containing protein</fullName>
    </recommendedName>
</protein>
<evidence type="ECO:0000313" key="7">
    <source>
        <dbReference type="Proteomes" id="UP001152747"/>
    </source>
</evidence>
<dbReference type="Pfam" id="PF00004">
    <property type="entry name" value="AAA"/>
    <property type="match status" value="1"/>
</dbReference>
<dbReference type="GO" id="GO:0042254">
    <property type="term" value="P:ribosome biogenesis"/>
    <property type="evidence" value="ECO:0007669"/>
    <property type="project" value="TreeGrafter"/>
</dbReference>
<evidence type="ECO:0000259" key="5">
    <source>
        <dbReference type="SMART" id="SM00382"/>
    </source>
</evidence>
<dbReference type="Gene3D" id="3.40.50.300">
    <property type="entry name" value="P-loop containing nucleotide triphosphate hydrolases"/>
    <property type="match status" value="2"/>
</dbReference>
<feature type="domain" description="AAA+ ATPase" evidence="5">
    <location>
        <begin position="170"/>
        <end position="305"/>
    </location>
</feature>
<evidence type="ECO:0000313" key="6">
    <source>
        <dbReference type="EMBL" id="CAI5440791.1"/>
    </source>
</evidence>
<dbReference type="InterPro" id="IPR003960">
    <property type="entry name" value="ATPase_AAA_CS"/>
</dbReference>
<evidence type="ECO:0000256" key="2">
    <source>
        <dbReference type="ARBA" id="ARBA00022840"/>
    </source>
</evidence>
<evidence type="ECO:0000256" key="3">
    <source>
        <dbReference type="ARBA" id="ARBA00023054"/>
    </source>
</evidence>
<dbReference type="InterPro" id="IPR003959">
    <property type="entry name" value="ATPase_AAA_core"/>
</dbReference>